<dbReference type="KEGG" id="bss:BSUW23_05375"/>
<proteinExistence type="predicted"/>
<dbReference type="InterPro" id="IPR005560">
    <property type="entry name" value="Csp_YhjQ"/>
</dbReference>
<dbReference type="Pfam" id="PF03860">
    <property type="entry name" value="Csp"/>
    <property type="match status" value="1"/>
</dbReference>
<dbReference type="InterPro" id="IPR044543">
    <property type="entry name" value="YHJQ-like"/>
</dbReference>
<sequence>MQPGNIKPYTALQGESTMEQYSEACIEACIDCMEACNHCFTKCLEESAHHDLSGCIRLDRECADICTLAVKAMQTDSPFMKEICALCADICEACGTECEKHDHDHCQACAKSCFACADQCRSMAAS</sequence>
<protein>
    <submittedName>
        <fullName evidence="1">Putative ferredoxin</fullName>
    </submittedName>
</protein>
<evidence type="ECO:0000313" key="1">
    <source>
        <dbReference type="EMBL" id="ADM37128.1"/>
    </source>
</evidence>
<dbReference type="Gene3D" id="1.20.1270.360">
    <property type="match status" value="1"/>
</dbReference>
<reference key="1">
    <citation type="submission" date="2010-08" db="EMBL/GenBank/DDBJ databases">
        <authorList>
            <person name="Zeigler D.R."/>
        </authorList>
    </citation>
    <scope>NUCLEOTIDE SEQUENCE</scope>
    <source>
        <strain>W23</strain>
    </source>
</reference>
<organism evidence="1 2">
    <name type="scientific">Bacillus spizizenii (strain ATCC 23059 / NRRL B-14472 / W23)</name>
    <name type="common">Bacillus subtilis subsp. spizizenii</name>
    <dbReference type="NCBI Taxonomy" id="655816"/>
    <lineage>
        <taxon>Bacteria</taxon>
        <taxon>Bacillati</taxon>
        <taxon>Bacillota</taxon>
        <taxon>Bacilli</taxon>
        <taxon>Bacillales</taxon>
        <taxon>Bacillaceae</taxon>
        <taxon>Bacillus</taxon>
    </lineage>
</organism>
<dbReference type="HOGENOM" id="CLU_142273_1_0_9"/>
<accession>E0TYS7</accession>
<dbReference type="CDD" id="cd08026">
    <property type="entry name" value="DUF326"/>
    <property type="match status" value="1"/>
</dbReference>
<gene>
    <name evidence="1" type="primary">yhjQ</name>
    <name evidence="1" type="ordered locus">BSUW23_05375</name>
</gene>
<dbReference type="Proteomes" id="UP000002233">
    <property type="component" value="Chromosome"/>
</dbReference>
<dbReference type="AlphaFoldDB" id="E0TYS7"/>
<dbReference type="EMBL" id="CP002183">
    <property type="protein sequence ID" value="ADM37128.1"/>
    <property type="molecule type" value="Genomic_DNA"/>
</dbReference>
<evidence type="ECO:0000313" key="2">
    <source>
        <dbReference type="Proteomes" id="UP000002233"/>
    </source>
</evidence>
<reference evidence="1 2" key="2">
    <citation type="journal article" date="2011" name="Microbiology">
        <title>The genome sequence of Bacillus subtilis subsp. spizizenii W23: insights into speciation within the B. subtilis complex and into the history of B. subtilis genetics.</title>
        <authorList>
            <person name="Zeigler D.R."/>
        </authorList>
    </citation>
    <scope>NUCLEOTIDE SEQUENCE [LARGE SCALE GENOMIC DNA]</scope>
    <source>
        <strain evidence="2">ATCC 23059 / NRRL B-14472 / W23</strain>
    </source>
</reference>
<name>E0TYS7_BACSH</name>
<dbReference type="PANTHER" id="PTHR37310">
    <property type="entry name" value="CYTOPLASMIC PROTEIN-RELATED"/>
    <property type="match status" value="1"/>
</dbReference>
<dbReference type="PANTHER" id="PTHR37310:SF1">
    <property type="entry name" value="CYTOPLASMIC PROTEIN"/>
    <property type="match status" value="1"/>
</dbReference>